<organism evidence="1 2">
    <name type="scientific">Prochlorococcus phage P-TIM68</name>
    <dbReference type="NCBI Taxonomy" id="1542477"/>
    <lineage>
        <taxon>Viruses</taxon>
        <taxon>Duplodnaviria</taxon>
        <taxon>Heunggongvirae</taxon>
        <taxon>Uroviricota</taxon>
        <taxon>Caudoviricetes</taxon>
        <taxon>Pantevenvirales</taxon>
        <taxon>Kyanoviridae</taxon>
        <taxon>Haifavirus</taxon>
        <taxon>Haifavirus tim68</taxon>
    </lineage>
</organism>
<dbReference type="KEGG" id="vg:26640289"/>
<dbReference type="GeneID" id="26640289"/>
<name>A0A0K0KVR7_9CAUD</name>
<evidence type="ECO:0000313" key="2">
    <source>
        <dbReference type="Proteomes" id="UP000207741"/>
    </source>
</evidence>
<sequence length="80" mass="9280">MPTYPWKNLKTGETKTVSMTMTNYEQWRKDNPDWDRDWSQGCAGVGEVGEWTDKLKTKYPGWNDVLRKAQKAPGSKIKTI</sequence>
<keyword evidence="2" id="KW-1185">Reference proteome</keyword>
<protein>
    <submittedName>
        <fullName evidence="1">Uncharacterized protein</fullName>
    </submittedName>
</protein>
<accession>A0A0K0KVR7</accession>
<proteinExistence type="predicted"/>
<dbReference type="RefSeq" id="YP_009213755.1">
    <property type="nucleotide sequence ID" value="NC_028955.1"/>
</dbReference>
<dbReference type="OrthoDB" id="24270at10239"/>
<evidence type="ECO:0000313" key="1">
    <source>
        <dbReference type="EMBL" id="AIR93580.1"/>
    </source>
</evidence>
<dbReference type="Proteomes" id="UP000207741">
    <property type="component" value="Segment"/>
</dbReference>
<reference evidence="2" key="1">
    <citation type="submission" date="2014-08" db="EMBL/GenBank/DDBJ databases">
        <authorList>
            <person name="Edwards T."/>
        </authorList>
    </citation>
    <scope>NUCLEOTIDE SEQUENCE [LARGE SCALE GENOMIC DNA]</scope>
</reference>
<dbReference type="EMBL" id="KM359505">
    <property type="protein sequence ID" value="AIR93580.1"/>
    <property type="molecule type" value="Genomic_DNA"/>
</dbReference>